<evidence type="ECO:0000256" key="1">
    <source>
        <dbReference type="SAM" id="Phobius"/>
    </source>
</evidence>
<evidence type="ECO:0000313" key="2">
    <source>
        <dbReference type="EMBL" id="PBK81459.1"/>
    </source>
</evidence>
<keyword evidence="1" id="KW-0472">Membrane</keyword>
<keyword evidence="3" id="KW-1185">Reference proteome</keyword>
<organism evidence="2 3">
    <name type="scientific">Armillaria gallica</name>
    <name type="common">Bulbous honey fungus</name>
    <name type="synonym">Armillaria bulbosa</name>
    <dbReference type="NCBI Taxonomy" id="47427"/>
    <lineage>
        <taxon>Eukaryota</taxon>
        <taxon>Fungi</taxon>
        <taxon>Dikarya</taxon>
        <taxon>Basidiomycota</taxon>
        <taxon>Agaricomycotina</taxon>
        <taxon>Agaricomycetes</taxon>
        <taxon>Agaricomycetidae</taxon>
        <taxon>Agaricales</taxon>
        <taxon>Marasmiineae</taxon>
        <taxon>Physalacriaceae</taxon>
        <taxon>Armillaria</taxon>
    </lineage>
</organism>
<sequence length="150" mass="16726">MNRIGLVGNDSTSQMVLTRFTDVPGLFSHTALPSQRLRCRNLSSLISMLSVDLAGKFVVKVWQFDFLGSMIFIYESSATAVLWLWYLLKPMPRTGTTWPDLLLSTGAVLPMFLGCRAMYQFSGPITLGFMISAWVLAGMDTAWYKLVSSP</sequence>
<keyword evidence="1" id="KW-0812">Transmembrane</keyword>
<reference evidence="3" key="1">
    <citation type="journal article" date="2017" name="Nat. Ecol. Evol.">
        <title>Genome expansion and lineage-specific genetic innovations in the forest pathogenic fungi Armillaria.</title>
        <authorList>
            <person name="Sipos G."/>
            <person name="Prasanna A.N."/>
            <person name="Walter M.C."/>
            <person name="O'Connor E."/>
            <person name="Balint B."/>
            <person name="Krizsan K."/>
            <person name="Kiss B."/>
            <person name="Hess J."/>
            <person name="Varga T."/>
            <person name="Slot J."/>
            <person name="Riley R."/>
            <person name="Boka B."/>
            <person name="Rigling D."/>
            <person name="Barry K."/>
            <person name="Lee J."/>
            <person name="Mihaltcheva S."/>
            <person name="LaButti K."/>
            <person name="Lipzen A."/>
            <person name="Waldron R."/>
            <person name="Moloney N.M."/>
            <person name="Sperisen C."/>
            <person name="Kredics L."/>
            <person name="Vagvoelgyi C."/>
            <person name="Patrignani A."/>
            <person name="Fitzpatrick D."/>
            <person name="Nagy I."/>
            <person name="Doyle S."/>
            <person name="Anderson J.B."/>
            <person name="Grigoriev I.V."/>
            <person name="Gueldener U."/>
            <person name="Muensterkoetter M."/>
            <person name="Nagy L.G."/>
        </authorList>
    </citation>
    <scope>NUCLEOTIDE SEQUENCE [LARGE SCALE GENOMIC DNA]</scope>
    <source>
        <strain evidence="3">Ar21-2</strain>
    </source>
</reference>
<protein>
    <submittedName>
        <fullName evidence="2">Uncharacterized protein</fullName>
    </submittedName>
</protein>
<dbReference type="Proteomes" id="UP000217790">
    <property type="component" value="Unassembled WGS sequence"/>
</dbReference>
<accession>A0A2H3CED7</accession>
<evidence type="ECO:0000313" key="3">
    <source>
        <dbReference type="Proteomes" id="UP000217790"/>
    </source>
</evidence>
<proteinExistence type="predicted"/>
<feature type="transmembrane region" description="Helical" evidence="1">
    <location>
        <begin position="66"/>
        <end position="88"/>
    </location>
</feature>
<dbReference type="InParanoid" id="A0A2H3CED7"/>
<dbReference type="EMBL" id="KZ293730">
    <property type="protein sequence ID" value="PBK81459.1"/>
    <property type="molecule type" value="Genomic_DNA"/>
</dbReference>
<name>A0A2H3CED7_ARMGA</name>
<feature type="transmembrane region" description="Helical" evidence="1">
    <location>
        <begin position="125"/>
        <end position="144"/>
    </location>
</feature>
<keyword evidence="1" id="KW-1133">Transmembrane helix</keyword>
<gene>
    <name evidence="2" type="ORF">ARMGADRAFT_1039373</name>
</gene>
<dbReference type="AlphaFoldDB" id="A0A2H3CED7"/>